<accession>A0ABY8H2Z8</accession>
<proteinExistence type="predicted"/>
<protein>
    <submittedName>
        <fullName evidence="5">NAD(P)-dependent oxidoreductase</fullName>
        <ecNumber evidence="5">1.1.-.-</ecNumber>
    </submittedName>
</protein>
<dbReference type="PANTHER" id="PTHR22981">
    <property type="entry name" value="3-HYDROXYISOBUTYRATE DEHYDROGENASE-RELATED"/>
    <property type="match status" value="1"/>
</dbReference>
<dbReference type="Pfam" id="PF14833">
    <property type="entry name" value="NAD_binding_11"/>
    <property type="match status" value="1"/>
</dbReference>
<dbReference type="InterPro" id="IPR013328">
    <property type="entry name" value="6PGD_dom2"/>
</dbReference>
<dbReference type="EMBL" id="CP121261">
    <property type="protein sequence ID" value="WFP11063.1"/>
    <property type="molecule type" value="Genomic_DNA"/>
</dbReference>
<dbReference type="RefSeq" id="WP_268082416.1">
    <property type="nucleotide sequence ID" value="NZ_CP106885.1"/>
</dbReference>
<keyword evidence="1 5" id="KW-0560">Oxidoreductase</keyword>
<dbReference type="GO" id="GO:0016491">
    <property type="term" value="F:oxidoreductase activity"/>
    <property type="evidence" value="ECO:0007669"/>
    <property type="project" value="UniProtKB-KW"/>
</dbReference>
<evidence type="ECO:0000256" key="2">
    <source>
        <dbReference type="ARBA" id="ARBA00023027"/>
    </source>
</evidence>
<dbReference type="Gene3D" id="1.10.1040.10">
    <property type="entry name" value="N-(1-d-carboxylethyl)-l-norvaline Dehydrogenase, domain 2"/>
    <property type="match status" value="1"/>
</dbReference>
<evidence type="ECO:0000259" key="4">
    <source>
        <dbReference type="Pfam" id="PF14833"/>
    </source>
</evidence>
<dbReference type="InterPro" id="IPR029154">
    <property type="entry name" value="HIBADH-like_NADP-bd"/>
</dbReference>
<dbReference type="InterPro" id="IPR006115">
    <property type="entry name" value="6PGDH_NADP-bd"/>
</dbReference>
<sequence length="318" mass="33620">MLHSSFRAATTASPSSETIHMSEFQRAGFIGLGVMGEPICRNLAAKGGLPVLGCDTDPAPLQRLATHGVTAATTTQIMRECDVVFLSLPSGEIVAQLARQADGLLANTRAGQLIVDLSTSPVDVTRELAAEFAAKGAIFMDGPVARTRAAAEAGTLSVMIGGDAETFARIKPLVSTFANEITYCGPVGSGQVVKILNNMVLFETVVALSEARAIARRSGVDPQVLLETFTRGSADSFALRNHGLKAILPGEFPEKAFPVDYARKDLRYALALAEQTGVEALGARNVDHWFDAALAQGHGNRYFPVISRVIDPDPGTNA</sequence>
<dbReference type="EC" id="1.1.-.-" evidence="5"/>
<reference evidence="5 6" key="1">
    <citation type="submission" date="2023-03" db="EMBL/GenBank/DDBJ databases">
        <title>Achromobacter spanius LIG8.</title>
        <authorList>
            <person name="Shrestha S."/>
        </authorList>
    </citation>
    <scope>NUCLEOTIDE SEQUENCE [LARGE SCALE GENOMIC DNA]</scope>
    <source>
        <strain evidence="5 6">LIG8</strain>
    </source>
</reference>
<dbReference type="InterPro" id="IPR008927">
    <property type="entry name" value="6-PGluconate_DH-like_C_sf"/>
</dbReference>
<evidence type="ECO:0000313" key="6">
    <source>
        <dbReference type="Proteomes" id="UP001214170"/>
    </source>
</evidence>
<dbReference type="PANTHER" id="PTHR22981:SF80">
    <property type="entry name" value="BLR4309 PROTEIN"/>
    <property type="match status" value="1"/>
</dbReference>
<gene>
    <name evidence="5" type="ORF">P8T11_08305</name>
</gene>
<feature type="domain" description="3-hydroxyisobutyrate dehydrogenase-like NAD-binding" evidence="4">
    <location>
        <begin position="188"/>
        <end position="301"/>
    </location>
</feature>
<keyword evidence="6" id="KW-1185">Reference proteome</keyword>
<dbReference type="PIRSF" id="PIRSF000103">
    <property type="entry name" value="HIBADH"/>
    <property type="match status" value="1"/>
</dbReference>
<dbReference type="Gene3D" id="3.40.50.720">
    <property type="entry name" value="NAD(P)-binding Rossmann-like Domain"/>
    <property type="match status" value="1"/>
</dbReference>
<feature type="domain" description="6-phosphogluconate dehydrogenase NADP-binding" evidence="3">
    <location>
        <begin position="28"/>
        <end position="185"/>
    </location>
</feature>
<dbReference type="InterPro" id="IPR036291">
    <property type="entry name" value="NAD(P)-bd_dom_sf"/>
</dbReference>
<keyword evidence="2" id="KW-0520">NAD</keyword>
<dbReference type="Proteomes" id="UP001214170">
    <property type="component" value="Chromosome"/>
</dbReference>
<organism evidence="5 6">
    <name type="scientific">Achromobacter spanius</name>
    <dbReference type="NCBI Taxonomy" id="217203"/>
    <lineage>
        <taxon>Bacteria</taxon>
        <taxon>Pseudomonadati</taxon>
        <taxon>Pseudomonadota</taxon>
        <taxon>Betaproteobacteria</taxon>
        <taxon>Burkholderiales</taxon>
        <taxon>Alcaligenaceae</taxon>
        <taxon>Achromobacter</taxon>
    </lineage>
</organism>
<dbReference type="InterPro" id="IPR015815">
    <property type="entry name" value="HIBADH-related"/>
</dbReference>
<dbReference type="SUPFAM" id="SSF51735">
    <property type="entry name" value="NAD(P)-binding Rossmann-fold domains"/>
    <property type="match status" value="1"/>
</dbReference>
<dbReference type="SUPFAM" id="SSF48179">
    <property type="entry name" value="6-phosphogluconate dehydrogenase C-terminal domain-like"/>
    <property type="match status" value="1"/>
</dbReference>
<evidence type="ECO:0000313" key="5">
    <source>
        <dbReference type="EMBL" id="WFP11063.1"/>
    </source>
</evidence>
<name>A0ABY8H2Z8_9BURK</name>
<evidence type="ECO:0000259" key="3">
    <source>
        <dbReference type="Pfam" id="PF03446"/>
    </source>
</evidence>
<evidence type="ECO:0000256" key="1">
    <source>
        <dbReference type="ARBA" id="ARBA00023002"/>
    </source>
</evidence>
<dbReference type="Pfam" id="PF03446">
    <property type="entry name" value="NAD_binding_2"/>
    <property type="match status" value="1"/>
</dbReference>